<keyword evidence="4" id="KW-0732">Signal</keyword>
<organism evidence="6 7">
    <name type="scientific">Sphingobacterium phlebotomi</name>
    <dbReference type="NCBI Taxonomy" id="2605433"/>
    <lineage>
        <taxon>Bacteria</taxon>
        <taxon>Pseudomonadati</taxon>
        <taxon>Bacteroidota</taxon>
        <taxon>Sphingobacteriia</taxon>
        <taxon>Sphingobacteriales</taxon>
        <taxon>Sphingobacteriaceae</taxon>
        <taxon>Sphingobacterium</taxon>
    </lineage>
</organism>
<gene>
    <name evidence="6" type="ORF">FXV77_18095</name>
</gene>
<dbReference type="Pfam" id="PF00207">
    <property type="entry name" value="A2M"/>
    <property type="match status" value="1"/>
</dbReference>
<feature type="signal peptide" evidence="4">
    <location>
        <begin position="1"/>
        <end position="18"/>
    </location>
</feature>
<keyword evidence="2" id="KW-0812">Transmembrane</keyword>
<dbReference type="Gene3D" id="1.50.10.20">
    <property type="match status" value="1"/>
</dbReference>
<feature type="chain" id="PRO_5022794234" evidence="4">
    <location>
        <begin position="19"/>
        <end position="1965"/>
    </location>
</feature>
<keyword evidence="2" id="KW-0472">Membrane</keyword>
<dbReference type="InterPro" id="IPR001599">
    <property type="entry name" value="Macroglobln_a2"/>
</dbReference>
<keyword evidence="7" id="KW-1185">Reference proteome</keyword>
<dbReference type="GO" id="GO:0009279">
    <property type="term" value="C:cell outer membrane"/>
    <property type="evidence" value="ECO:0007669"/>
    <property type="project" value="UniProtKB-SubCell"/>
</dbReference>
<dbReference type="PANTHER" id="PTHR40094">
    <property type="entry name" value="ALPHA-2-MACROGLOBULIN HOMOLOG"/>
    <property type="match status" value="1"/>
</dbReference>
<evidence type="ECO:0000256" key="1">
    <source>
        <dbReference type="ARBA" id="ARBA00010556"/>
    </source>
</evidence>
<dbReference type="InterPro" id="IPR002890">
    <property type="entry name" value="MG2"/>
</dbReference>
<dbReference type="Pfam" id="PF17973">
    <property type="entry name" value="bMG10"/>
    <property type="match status" value="1"/>
</dbReference>
<accession>A0A5D4GXP2</accession>
<protein>
    <submittedName>
        <fullName evidence="6">TonB-dependent receptor plug domain-containing protein</fullName>
    </submittedName>
</protein>
<dbReference type="Gene3D" id="2.170.130.10">
    <property type="entry name" value="TonB-dependent receptor, plug domain"/>
    <property type="match status" value="1"/>
</dbReference>
<dbReference type="EMBL" id="VTAV01000016">
    <property type="protein sequence ID" value="TYR33366.1"/>
    <property type="molecule type" value="Genomic_DNA"/>
</dbReference>
<dbReference type="Pfam" id="PF01835">
    <property type="entry name" value="MG2"/>
    <property type="match status" value="1"/>
</dbReference>
<comment type="subcellular location">
    <subcellularLocation>
        <location evidence="2">Cell outer membrane</location>
        <topology evidence="2">Multi-pass membrane protein</topology>
    </subcellularLocation>
</comment>
<feature type="domain" description="Alpha-2-macroglobulin" evidence="5">
    <location>
        <begin position="1238"/>
        <end position="1328"/>
    </location>
</feature>
<comment type="similarity">
    <text evidence="1">Belongs to the protease inhibitor I39 (alpha-2-macroglobulin) family. Bacterial alpha-2-macroglobulin subfamily.</text>
</comment>
<evidence type="ECO:0000313" key="7">
    <source>
        <dbReference type="Proteomes" id="UP000322362"/>
    </source>
</evidence>
<dbReference type="InterPro" id="IPR039426">
    <property type="entry name" value="TonB-dep_rcpt-like"/>
</dbReference>
<dbReference type="PANTHER" id="PTHR40094:SF1">
    <property type="entry name" value="UBIQUITIN DOMAIN-CONTAINING PROTEIN"/>
    <property type="match status" value="1"/>
</dbReference>
<evidence type="ECO:0000256" key="4">
    <source>
        <dbReference type="SAM" id="SignalP"/>
    </source>
</evidence>
<dbReference type="InterPro" id="IPR037066">
    <property type="entry name" value="Plug_dom_sf"/>
</dbReference>
<dbReference type="Gene3D" id="2.60.40.1930">
    <property type="match status" value="1"/>
</dbReference>
<dbReference type="InterPro" id="IPR051802">
    <property type="entry name" value="YfhM-like"/>
</dbReference>
<evidence type="ECO:0000256" key="2">
    <source>
        <dbReference type="PROSITE-ProRule" id="PRU01360"/>
    </source>
</evidence>
<reference evidence="6 7" key="1">
    <citation type="submission" date="2019-08" db="EMBL/GenBank/DDBJ databases">
        <title>Phlebobacter frassis gen. nov. sp. nov., a new member of family Sphingobacteriaceae isolated from sand fly rearing media.</title>
        <authorList>
            <person name="Kakumanu M.L."/>
            <person name="Marayati B.F."/>
            <person name="Wada-Katsumata A."/>
            <person name="Wasserberg G."/>
            <person name="Schal C."/>
            <person name="Apperson C.S."/>
            <person name="Ponnusamy L."/>
        </authorList>
    </citation>
    <scope>NUCLEOTIDE SEQUENCE [LARGE SCALE GENOMIC DNA]</scope>
    <source>
        <strain evidence="6 7">SSI9</strain>
    </source>
</reference>
<dbReference type="InterPro" id="IPR041246">
    <property type="entry name" value="Bact_MG10"/>
</dbReference>
<dbReference type="SMART" id="SM01360">
    <property type="entry name" value="A2M"/>
    <property type="match status" value="1"/>
</dbReference>
<dbReference type="PROSITE" id="PS52016">
    <property type="entry name" value="TONB_DEPENDENT_REC_3"/>
    <property type="match status" value="1"/>
</dbReference>
<dbReference type="GO" id="GO:0004866">
    <property type="term" value="F:endopeptidase inhibitor activity"/>
    <property type="evidence" value="ECO:0007669"/>
    <property type="project" value="InterPro"/>
</dbReference>
<sequence length="1965" mass="225483">MKRYIWLLICLFPLLALAHGSVKDTATADTWREVHRLISIKNYAQTLPLLRQIKATAKDNKNSGEWIRAVLAENLSLRINNTDDSTFILVKNHLEQHIKQANKAEQAVLQNFYAQYLYGNMPRYLSNSRDPFISQNHIGKVKTIDSLFSLSLSQQELLVHEDIQDWKAMFVEQKNVTLTPTLFHLLAHYYLNFLQNTNHEQDEKVASLTQELERLNKTGKYNDATAYLMSYRLSIQQWNIETELPKFLDIINKQESNYNAYLLYQIATAQQSQQPAEALKHINRALENYPQSPWIKEVKNVSNTIKKADIKLNHDKFAPAQLYTPIKISIRNADTLYIRVYNTTNRPEKYKNYEVKYDSLKFNVNLDATLVYEDTIILKTFEDYQAHSTIYKLNPLPYGNYTILLANNPTFQDDGLYRGVVESTIIISDLFVSATIEDDAEKQKLQYKGLLINRKTGNPYHKEKIQLYEANNDASSKLIQTFTTDGKGEFTYVSNYREDRNDLNDYLLFLPKENQFIDMDELNNIESHVNRENRYTQKDMIFVQTMTDRAIYRPGQTVYFKSILYNGHSLLGSTLEKAGIQLFLHDANNQKIDSLTLVTNGFGSVHGSFQLPNKTLPGSFKIVAFHGNRQINTQRIRVEEYKRPTFKASFETNKDTYTFQDTAIFAGLAETLSGVPLVDAAVQYQVNLYHPLQRKTISIADSTTAADDKGKFRIAVPLMDSTFVGLTDFTLQYSVEVVNQTGEMQAASGSYRFSTKPWNIRIQTENMIEEKKWKEIHIHTVNQNGQPLRFKGKVDIYKYDMESKIALTDDNMRFFRDAGYHTLSQAEYEKYFPNYFDPILLYKEAPKTRVASYDFGTRDTSLIQLDSNLFTSGRYWVEAYTIQESDTIRSSADVRLYKTDTRKVTATEFLVYNLDKAQYNIGDMVTMTFETDVPRAQKLFLFETHGAKKIATKLLDWKDGKAQHSFILQKEHVSPNLFFNALLIVDNKAAIASLSIPIQRSDKTLSIKTSTFRDKITPGQSEKWRFTITQNNEVPQAEVLATMYDAALDMFASNMFPTSLQLNYPYYGRPNFHYLLREFHHKQQALDMFSKREWYAPQGNTVSPVYSYELWQRNGIFLRTSGTLNEVVVTGYGQERKVALTGSVASAESDGIMIRGASIGDNQTAPLYVVDGEMMDTFDLNTINPDLIASIEVLKDASATALYGSRGANGVILITTKEGQKKRAQLDAVQARANLDETAFFYPELYTDSEGNISFEFDSPEALSQWKLLLFAHGKNLEAGSATFFTQTQKQLMVRPNLPRYFREGDRITLKAQIQNISKSKVSGNARVEIINPENNQNISHIFLGENSTKAFDVGAENNSIVEWQLQVPTGYPIVQIKIVAATDEFSDGEQHELPILPNKVLISDTQKIMLKPDTQREYQIPGAGKENLHAKVQVQTNPILEILSALDYLKNYPYECTEQTVSKWFSLQMAHYIQKHYPALSDYFVTLGQENIRGRLEENSSLNELTMEEMPWLRDIQGEEAKRKAIAHLFSSNIQADINDLEKKIGKSQLNGGAFPWFEGGKPNTAISIRILEITGKVLHLDYTLISNTMRQNMQKLITSLDKDSILFDSKRNTMQVLDYLYARQYWNGLYKLDETILKKLDNELLKSPEITAQNAAGIAAKAWVINQILGESKPSGEIKNRITQEVIRDQERGMYWESNQKRFNAISLHSYMVEAYKLHDPSKLYEITQWIYYNKQANHWRSTWATVDAIYALLLANDPQDFSLDNTVEIWVDKEEIPTKNVVLGQSTKDFNVDELQGNRTISIKNNNNRRVYGSIVHQYFVPVEEVSSTTNAISIQKQYYAERQGKWVETNTFELGEKIKVKITVINDSPLEYVHLKDARPSAVEPIYRPSGYQWWQGYYFSLKDASTNYFFDYLPKGKRELEYEVKANNVGIFHSGITTVACMYDPTVNARSSNIVVTVAE</sequence>
<dbReference type="Proteomes" id="UP000322362">
    <property type="component" value="Unassembled WGS sequence"/>
</dbReference>
<evidence type="ECO:0000256" key="3">
    <source>
        <dbReference type="SAM" id="Coils"/>
    </source>
</evidence>
<comment type="caution">
    <text evidence="6">The sequence shown here is derived from an EMBL/GenBank/DDBJ whole genome shotgun (WGS) entry which is preliminary data.</text>
</comment>
<dbReference type="Pfam" id="PF07715">
    <property type="entry name" value="Plug"/>
    <property type="match status" value="1"/>
</dbReference>
<feature type="coiled-coil region" evidence="3">
    <location>
        <begin position="191"/>
        <end position="218"/>
    </location>
</feature>
<keyword evidence="3" id="KW-0175">Coiled coil</keyword>
<dbReference type="InterPro" id="IPR023997">
    <property type="entry name" value="TonB-dep_OMP_SusC/RagA_CS"/>
</dbReference>
<evidence type="ECO:0000313" key="6">
    <source>
        <dbReference type="EMBL" id="TYR33366.1"/>
    </source>
</evidence>
<dbReference type="InterPro" id="IPR012910">
    <property type="entry name" value="Plug_dom"/>
</dbReference>
<comment type="similarity">
    <text evidence="2">Belongs to the TonB-dependent receptor family.</text>
</comment>
<dbReference type="SUPFAM" id="SSF56935">
    <property type="entry name" value="Porins"/>
    <property type="match status" value="1"/>
</dbReference>
<keyword evidence="2" id="KW-0998">Cell outer membrane</keyword>
<proteinExistence type="inferred from homology"/>
<keyword evidence="2" id="KW-1134">Transmembrane beta strand</keyword>
<evidence type="ECO:0000259" key="5">
    <source>
        <dbReference type="SMART" id="SM01360"/>
    </source>
</evidence>
<name>A0A5D4GXP2_9SPHI</name>
<keyword evidence="6" id="KW-0675">Receptor</keyword>
<dbReference type="RefSeq" id="WP_148920643.1">
    <property type="nucleotide sequence ID" value="NZ_VTAV01000016.1"/>
</dbReference>
<dbReference type="NCBIfam" id="TIGR04057">
    <property type="entry name" value="SusC_RagA_signa"/>
    <property type="match status" value="1"/>
</dbReference>
<keyword evidence="2" id="KW-0813">Transport</keyword>